<accession>A0ACB5TZD2</accession>
<evidence type="ECO:0000313" key="1">
    <source>
        <dbReference type="EMBL" id="GME97972.1"/>
    </source>
</evidence>
<proteinExistence type="predicted"/>
<dbReference type="EMBL" id="BSXV01003276">
    <property type="protein sequence ID" value="GME97972.1"/>
    <property type="molecule type" value="Genomic_DNA"/>
</dbReference>
<protein>
    <submittedName>
        <fullName evidence="1">Unnamed protein product</fullName>
    </submittedName>
</protein>
<sequence>MMKLDRVASSIVLHAYFENNDEAKEAFITDQWIAFQKKIGLPVSEEELNGEIETVTEDDSVVTEKESTEKIDNEEKEANGNTKGSNGSTEDKNGSSENTENTSESTDNKEVKTTNGDTLKDPELKTADEDITTDGDDSVIIHKLDQKGESAKTSNGESMNGASTDKNGSGSSTIGSSKTRNSPATSVPQSSIPEANIFYALTIFDSELQINPYRVWFAAVLFIYLCEDFPEAKQIAMKVKIGDESADEDVLNIIQAIGYSLCSSLKIRDPRASIAYLMVLIYWLCEDFEAVDLFLQDPSILDQLLAYLVESQQEDGMIQGLISVLLGIVYEFSKKTSPVPRLQLHSILNNRIGVRSYHLKIHQFKNCTEVKTFDPDAILNPEKDDTGLPKVYFDSIFIQLLKDNFYRIKSSLQRDPNIDPVHKFDYEAFEKVQDAYSDLNNSFIDYKKNSESVSTKNSEEIEKLTNDYNNLSAEYDKVKTDFEKLELESTEIKKDFELSSNNVQDLISTKAELEKQLAIFKTDLKNSKTKISTLETTHKRKRYP</sequence>
<name>A0ACB5TZD2_CANBO</name>
<dbReference type="Proteomes" id="UP001165101">
    <property type="component" value="Unassembled WGS sequence"/>
</dbReference>
<gene>
    <name evidence="1" type="ORF">Cboi01_000478600</name>
</gene>
<organism evidence="1 2">
    <name type="scientific">Candida boidinii</name>
    <name type="common">Yeast</name>
    <dbReference type="NCBI Taxonomy" id="5477"/>
    <lineage>
        <taxon>Eukaryota</taxon>
        <taxon>Fungi</taxon>
        <taxon>Dikarya</taxon>
        <taxon>Ascomycota</taxon>
        <taxon>Saccharomycotina</taxon>
        <taxon>Pichiomycetes</taxon>
        <taxon>Pichiales</taxon>
        <taxon>Pichiaceae</taxon>
        <taxon>Ogataea</taxon>
        <taxon>Ogataea/Candida clade</taxon>
    </lineage>
</organism>
<comment type="caution">
    <text evidence="1">The sequence shown here is derived from an EMBL/GenBank/DDBJ whole genome shotgun (WGS) entry which is preliminary data.</text>
</comment>
<evidence type="ECO:0000313" key="2">
    <source>
        <dbReference type="Proteomes" id="UP001165101"/>
    </source>
</evidence>
<keyword evidence="2" id="KW-1185">Reference proteome</keyword>
<reference evidence="1" key="1">
    <citation type="submission" date="2023-04" db="EMBL/GenBank/DDBJ databases">
        <title>Candida boidinii NBRC 1967.</title>
        <authorList>
            <person name="Ichikawa N."/>
            <person name="Sato H."/>
            <person name="Tonouchi N."/>
        </authorList>
    </citation>
    <scope>NUCLEOTIDE SEQUENCE</scope>
    <source>
        <strain evidence="1">NBRC 1967</strain>
    </source>
</reference>